<proteinExistence type="predicted"/>
<name>A0A481Z3K3_9VIRU</name>
<accession>A0A481Z3K3</accession>
<evidence type="ECO:0000313" key="1">
    <source>
        <dbReference type="EMBL" id="QBK90417.1"/>
    </source>
</evidence>
<gene>
    <name evidence="1" type="ORF">LCPAC103_00980</name>
</gene>
<organism evidence="1">
    <name type="scientific">Pithovirus LCPAC103</name>
    <dbReference type="NCBI Taxonomy" id="2506588"/>
    <lineage>
        <taxon>Viruses</taxon>
        <taxon>Pithoviruses</taxon>
    </lineage>
</organism>
<dbReference type="EMBL" id="MK500483">
    <property type="protein sequence ID" value="QBK90417.1"/>
    <property type="molecule type" value="Genomic_DNA"/>
</dbReference>
<sequence>MASLENRIDGAVDVFMKGGLTLLASPASGKQRKVKSNKELTTYIRLEVSKQLANIGYAIGQYVALQKMFARKGKNDTVAFKRGDATSRIVDKSDLVRYKNSIDIALKDVIKSLAALTKRYRRPPDPTLAAVSGANALTFIDDALADYLTGPKRADGTPVPGTVLTDTFASMKAAFVSKGIIGKLKTKTDDLGPAQLLANLNNALTSAAVTDSQTLGAVLQATTAAVGGTLPPYVSRYVLITAPHLIRYYRARVLGQGVSLNKRFPFATTATGTKYVRPYYQVTEEFRPIMNTIEGLRQGATEATAVDEARRSEGKRVPPVITYDGDDWYSLTAVQKFNSPHTAKKSVTGAEMTKIVPATSPPETVAQVNTRILKGDMGTWPAMWASISKDGNTEILGVARSVLAIFKAVYDILRSKPVRV</sequence>
<protein>
    <submittedName>
        <fullName evidence="1">Uncharacterized protein</fullName>
    </submittedName>
</protein>
<reference evidence="1" key="1">
    <citation type="journal article" date="2019" name="MBio">
        <title>Virus Genomes from Deep Sea Sediments Expand the Ocean Megavirome and Support Independent Origins of Viral Gigantism.</title>
        <authorList>
            <person name="Backstrom D."/>
            <person name="Yutin N."/>
            <person name="Jorgensen S.L."/>
            <person name="Dharamshi J."/>
            <person name="Homa F."/>
            <person name="Zaremba-Niedwiedzka K."/>
            <person name="Spang A."/>
            <person name="Wolf Y.I."/>
            <person name="Koonin E.V."/>
            <person name="Ettema T.J."/>
        </authorList>
    </citation>
    <scope>NUCLEOTIDE SEQUENCE</scope>
</reference>